<evidence type="ECO:0008006" key="3">
    <source>
        <dbReference type="Google" id="ProtNLM"/>
    </source>
</evidence>
<keyword evidence="2" id="KW-1185">Reference proteome</keyword>
<organism evidence="1 2">
    <name type="scientific">Marivirga aurantiaca</name>
    <dbReference type="NCBI Taxonomy" id="2802615"/>
    <lineage>
        <taxon>Bacteria</taxon>
        <taxon>Pseudomonadati</taxon>
        <taxon>Bacteroidota</taxon>
        <taxon>Cytophagia</taxon>
        <taxon>Cytophagales</taxon>
        <taxon>Marivirgaceae</taxon>
        <taxon>Marivirga</taxon>
    </lineage>
</organism>
<dbReference type="AlphaFoldDB" id="A0A935C8V5"/>
<comment type="caution">
    <text evidence="1">The sequence shown here is derived from an EMBL/GenBank/DDBJ whole genome shotgun (WGS) entry which is preliminary data.</text>
</comment>
<evidence type="ECO:0000313" key="2">
    <source>
        <dbReference type="Proteomes" id="UP000611723"/>
    </source>
</evidence>
<dbReference type="RefSeq" id="WP_201430873.1">
    <property type="nucleotide sequence ID" value="NZ_JAEQBW010000003.1"/>
</dbReference>
<dbReference type="SUPFAM" id="SSF158682">
    <property type="entry name" value="TerB-like"/>
    <property type="match status" value="1"/>
</dbReference>
<reference evidence="1" key="1">
    <citation type="submission" date="2021-01" db="EMBL/GenBank/DDBJ databases">
        <title>Marivirga aurantiaca sp. nov., isolated from intertidal surface sediments.</title>
        <authorList>
            <person name="Zhang M."/>
        </authorList>
    </citation>
    <scope>NUCLEOTIDE SEQUENCE</scope>
    <source>
        <strain evidence="1">S37H4</strain>
    </source>
</reference>
<dbReference type="Gene3D" id="1.10.3680.10">
    <property type="entry name" value="TerB-like"/>
    <property type="match status" value="1"/>
</dbReference>
<dbReference type="EMBL" id="JAEQBW010000003">
    <property type="protein sequence ID" value="MBK6265197.1"/>
    <property type="molecule type" value="Genomic_DNA"/>
</dbReference>
<dbReference type="InterPro" id="IPR029024">
    <property type="entry name" value="TerB-like"/>
</dbReference>
<proteinExistence type="predicted"/>
<dbReference type="Proteomes" id="UP000611723">
    <property type="component" value="Unassembled WGS sequence"/>
</dbReference>
<accession>A0A935C8V5</accession>
<evidence type="ECO:0000313" key="1">
    <source>
        <dbReference type="EMBL" id="MBK6265197.1"/>
    </source>
</evidence>
<gene>
    <name evidence="1" type="ORF">JKA74_09115</name>
</gene>
<name>A0A935C8V5_9BACT</name>
<protein>
    <recommendedName>
        <fullName evidence="3">TerB family tellurite resistance protein</fullName>
    </recommendedName>
</protein>
<sequence length="145" mass="16949">MIIFHKDLSFENIKSHLVHLHQLAKIDNQIVREEKRYLYELGRKNGISEKLVDKIIRESEDHPFLLPVSKKERIIFVYEYIKMMLVDNKLDEREAKMCMLIAEKMGFKKALVGSITNSIVSAKDDDADPVLTDEELEIYISNPEI</sequence>